<keyword evidence="3 4" id="KW-0732">Signal</keyword>
<dbReference type="InterPro" id="IPR050682">
    <property type="entry name" value="ModA/WtpA"/>
</dbReference>
<feature type="chain" id="PRO_5045110470" evidence="4">
    <location>
        <begin position="21"/>
        <end position="255"/>
    </location>
</feature>
<evidence type="ECO:0000313" key="6">
    <source>
        <dbReference type="Proteomes" id="UP000832041"/>
    </source>
</evidence>
<organism evidence="5 6">
    <name type="scientific">Thermobifida alba</name>
    <name type="common">Thermomonospora alba</name>
    <dbReference type="NCBI Taxonomy" id="53522"/>
    <lineage>
        <taxon>Bacteria</taxon>
        <taxon>Bacillati</taxon>
        <taxon>Actinomycetota</taxon>
        <taxon>Actinomycetes</taxon>
        <taxon>Streptosporangiales</taxon>
        <taxon>Nocardiopsidaceae</taxon>
        <taxon>Thermobifida</taxon>
    </lineage>
</organism>
<comment type="similarity">
    <text evidence="1">Belongs to the bacterial solute-binding protein ModA family.</text>
</comment>
<dbReference type="EMBL" id="CP051627">
    <property type="protein sequence ID" value="UPT22837.1"/>
    <property type="molecule type" value="Genomic_DNA"/>
</dbReference>
<evidence type="ECO:0000313" key="5">
    <source>
        <dbReference type="EMBL" id="UPT22837.1"/>
    </source>
</evidence>
<reference evidence="5 6" key="1">
    <citation type="submission" date="2020-04" db="EMBL/GenBank/DDBJ databases">
        <title>Thermobifida alba genome sequencing and assembly.</title>
        <authorList>
            <person name="Luzics S."/>
            <person name="Horvath B."/>
            <person name="Nagy I."/>
            <person name="Toth A."/>
            <person name="Nagy I."/>
            <person name="Kukolya J."/>
        </authorList>
    </citation>
    <scope>NUCLEOTIDE SEQUENCE [LARGE SCALE GENOMIC DNA]</scope>
    <source>
        <strain evidence="5 6">DSM 43795</strain>
    </source>
</reference>
<dbReference type="PANTHER" id="PTHR30632:SF0">
    <property type="entry name" value="SULFATE-BINDING PROTEIN"/>
    <property type="match status" value="1"/>
</dbReference>
<evidence type="ECO:0000256" key="1">
    <source>
        <dbReference type="ARBA" id="ARBA00009175"/>
    </source>
</evidence>
<keyword evidence="6" id="KW-1185">Reference proteome</keyword>
<dbReference type="SUPFAM" id="SSF53850">
    <property type="entry name" value="Periplasmic binding protein-like II"/>
    <property type="match status" value="1"/>
</dbReference>
<keyword evidence="2" id="KW-0479">Metal-binding</keyword>
<dbReference type="Gene3D" id="3.40.190.10">
    <property type="entry name" value="Periplasmic binding protein-like II"/>
    <property type="match status" value="2"/>
</dbReference>
<protein>
    <submittedName>
        <fullName evidence="5">Molybdate ABC transporter substrate-binding protein</fullName>
    </submittedName>
</protein>
<dbReference type="NCBIfam" id="TIGR01256">
    <property type="entry name" value="modA"/>
    <property type="match status" value="1"/>
</dbReference>
<dbReference type="PIRSF" id="PIRSF004846">
    <property type="entry name" value="ModA"/>
    <property type="match status" value="1"/>
</dbReference>
<accession>A0ABY4L5C6</accession>
<gene>
    <name evidence="5" type="primary">modA</name>
    <name evidence="5" type="ORF">FOF52_19355</name>
</gene>
<name>A0ABY4L5C6_THEAE</name>
<evidence type="ECO:0000256" key="2">
    <source>
        <dbReference type="ARBA" id="ARBA00022723"/>
    </source>
</evidence>
<dbReference type="PANTHER" id="PTHR30632">
    <property type="entry name" value="MOLYBDATE-BINDING PERIPLASMIC PROTEIN"/>
    <property type="match status" value="1"/>
</dbReference>
<dbReference type="PROSITE" id="PS51257">
    <property type="entry name" value="PROKAR_LIPOPROTEIN"/>
    <property type="match status" value="1"/>
</dbReference>
<dbReference type="RefSeq" id="WP_248591340.1">
    <property type="nucleotide sequence ID" value="NZ_BAABEB010000011.1"/>
</dbReference>
<dbReference type="Pfam" id="PF13531">
    <property type="entry name" value="SBP_bac_11"/>
    <property type="match status" value="1"/>
</dbReference>
<proteinExistence type="inferred from homology"/>
<dbReference type="InterPro" id="IPR005950">
    <property type="entry name" value="ModA"/>
</dbReference>
<dbReference type="Proteomes" id="UP000832041">
    <property type="component" value="Chromosome"/>
</dbReference>
<evidence type="ECO:0000256" key="3">
    <source>
        <dbReference type="ARBA" id="ARBA00022729"/>
    </source>
</evidence>
<feature type="signal peptide" evidence="4">
    <location>
        <begin position="1"/>
        <end position="20"/>
    </location>
</feature>
<sequence>MRLSRLVAPLCVAVAACACAPGGGGPPAAGGERTLTVFAAASLTEVFGELGARFEAEHPGTAVEFSFAGSPALAAQLAQGASADVFAAADTASMDLVADAVGVSRGPVVFARNTLRIAVPADNPAGIGSLGDLAADGVDVALCAAQVPCGAASRAVLDAAGAEVEPVSWEEDVKAALARVRLGEVDAALVYRTDVAAAGSAVRGLDFPEAAQAVNDYPIAVVDGASEADLAEAWITLVTSPEGEKILDDAGFDLP</sequence>
<evidence type="ECO:0000256" key="4">
    <source>
        <dbReference type="SAM" id="SignalP"/>
    </source>
</evidence>